<evidence type="ECO:0000313" key="3">
    <source>
        <dbReference type="EMBL" id="CAK0790296.1"/>
    </source>
</evidence>
<keyword evidence="4" id="KW-1185">Reference proteome</keyword>
<feature type="compositionally biased region" description="Low complexity" evidence="1">
    <location>
        <begin position="19"/>
        <end position="38"/>
    </location>
</feature>
<proteinExistence type="predicted"/>
<feature type="signal peptide" evidence="2">
    <location>
        <begin position="1"/>
        <end position="20"/>
    </location>
</feature>
<evidence type="ECO:0000256" key="2">
    <source>
        <dbReference type="SAM" id="SignalP"/>
    </source>
</evidence>
<feature type="non-terminal residue" evidence="3">
    <location>
        <position position="371"/>
    </location>
</feature>
<feature type="chain" id="PRO_5045863010" description="Peptidase M12B domain-containing protein" evidence="2">
    <location>
        <begin position="21"/>
        <end position="371"/>
    </location>
</feature>
<comment type="caution">
    <text evidence="3">The sequence shown here is derived from an EMBL/GenBank/DDBJ whole genome shotgun (WGS) entry which is preliminary data.</text>
</comment>
<dbReference type="EMBL" id="CAUYUJ010000392">
    <property type="protein sequence ID" value="CAK0790296.1"/>
    <property type="molecule type" value="Genomic_DNA"/>
</dbReference>
<name>A0ABN9PBT7_9DINO</name>
<dbReference type="Proteomes" id="UP001189429">
    <property type="component" value="Unassembled WGS sequence"/>
</dbReference>
<keyword evidence="2" id="KW-0732">Signal</keyword>
<dbReference type="Pfam" id="PF13688">
    <property type="entry name" value="Reprolysin_5"/>
    <property type="match status" value="1"/>
</dbReference>
<protein>
    <recommendedName>
        <fullName evidence="5">Peptidase M12B domain-containing protein</fullName>
    </recommendedName>
</protein>
<dbReference type="SUPFAM" id="SSF55486">
    <property type="entry name" value="Metalloproteases ('zincins'), catalytic domain"/>
    <property type="match status" value="1"/>
</dbReference>
<gene>
    <name evidence="3" type="ORF">PCOR1329_LOCUS1612</name>
</gene>
<sequence>MARGLATLLVAICAAGSASAGKPSRSPRGSRRVASAPPRGAPRGLRSVPFSLRDAGGRDLVAEAASLRQSGGGRRLMAELDPAAPLQMSFTANDVKFNLELERARSVFTSGARIINGKGETVPGHRVTSTPIFRSEKHGAVLSPVSGRLRGLVRLNGSLVEVEADPATGMLSTSTQVHTSARVTGYSEGLMASSPTTRTFDPEAIQRWTNCYTDDHITHALSMGVSLGDSGAALFSDAEDATEWMQSVFAMANMVYTPQLNIVLMIDAVYIPSMVGETQSWASCGSSITAQLTNLEQWSQPSRQGLWHVFDDCHTAGVAGTVGLAVLGQTQYYGVCAMDPEWDDTMSNVGITYISPETWLTFAHEVGHNAS</sequence>
<evidence type="ECO:0000313" key="4">
    <source>
        <dbReference type="Proteomes" id="UP001189429"/>
    </source>
</evidence>
<evidence type="ECO:0008006" key="5">
    <source>
        <dbReference type="Google" id="ProtNLM"/>
    </source>
</evidence>
<organism evidence="3 4">
    <name type="scientific">Prorocentrum cordatum</name>
    <dbReference type="NCBI Taxonomy" id="2364126"/>
    <lineage>
        <taxon>Eukaryota</taxon>
        <taxon>Sar</taxon>
        <taxon>Alveolata</taxon>
        <taxon>Dinophyceae</taxon>
        <taxon>Prorocentrales</taxon>
        <taxon>Prorocentraceae</taxon>
        <taxon>Prorocentrum</taxon>
    </lineage>
</organism>
<feature type="region of interest" description="Disordered" evidence="1">
    <location>
        <begin position="18"/>
        <end position="48"/>
    </location>
</feature>
<reference evidence="3" key="1">
    <citation type="submission" date="2023-10" db="EMBL/GenBank/DDBJ databases">
        <authorList>
            <person name="Chen Y."/>
            <person name="Shah S."/>
            <person name="Dougan E. K."/>
            <person name="Thang M."/>
            <person name="Chan C."/>
        </authorList>
    </citation>
    <scope>NUCLEOTIDE SEQUENCE [LARGE SCALE GENOMIC DNA]</scope>
</reference>
<dbReference type="Gene3D" id="3.40.390.10">
    <property type="entry name" value="Collagenase (Catalytic Domain)"/>
    <property type="match status" value="1"/>
</dbReference>
<accession>A0ABN9PBT7</accession>
<evidence type="ECO:0000256" key="1">
    <source>
        <dbReference type="SAM" id="MobiDB-lite"/>
    </source>
</evidence>
<dbReference type="InterPro" id="IPR024079">
    <property type="entry name" value="MetalloPept_cat_dom_sf"/>
</dbReference>